<evidence type="ECO:0000313" key="1">
    <source>
        <dbReference type="EMBL" id="PLW10395.1"/>
    </source>
</evidence>
<proteinExistence type="predicted"/>
<keyword evidence="2" id="KW-1185">Reference proteome</keyword>
<name>A0A2N5SB05_9BASI</name>
<dbReference type="STRING" id="200324.A0A2N5SB05"/>
<dbReference type="Proteomes" id="UP000235388">
    <property type="component" value="Unassembled WGS sequence"/>
</dbReference>
<protein>
    <submittedName>
        <fullName evidence="1">Uncharacterized protein</fullName>
    </submittedName>
</protein>
<sequence length="329" mass="36540">MDLADIHHLQAPTEVSAKSEHPNGFHPCNLNQAKKISLAKRWYRFSLDLLISPEGSIYVKPTVFGIKAMAILGKVEHAHDPDPKVFKSNNSSLPERCNFRPENFDHVIFFRSLTCNLAMSAGLLREPLITNDEDIKNLDEFEIKSRRGIAWAILALECVIETQREIDEIESSIPQRLQGWISADGKSFESVVKSDATHTLLSASQTLLKPDKPEPSQRSPCGFGMLYQEFSHEVQHNQHESRHAANESVGIPTSFMPSTPGMIPIGTTSPMFGMGHARLSAVDQAFTTGHPSPPLVPSHPSQRSSFLAYSSSTTIHLSSSHPYSIRSQY</sequence>
<comment type="caution">
    <text evidence="1">The sequence shown here is derived from an EMBL/GenBank/DDBJ whole genome shotgun (WGS) entry which is preliminary data.</text>
</comment>
<dbReference type="AlphaFoldDB" id="A0A2N5SB05"/>
<gene>
    <name evidence="1" type="ORF">PCANC_19694</name>
</gene>
<reference evidence="1 2" key="1">
    <citation type="submission" date="2017-11" db="EMBL/GenBank/DDBJ databases">
        <title>De novo assembly and phasing of dikaryotic genomes from two isolates of Puccinia coronata f. sp. avenae, the causal agent of oat crown rust.</title>
        <authorList>
            <person name="Miller M.E."/>
            <person name="Zhang Y."/>
            <person name="Omidvar V."/>
            <person name="Sperschneider J."/>
            <person name="Schwessinger B."/>
            <person name="Raley C."/>
            <person name="Palmer J.M."/>
            <person name="Garnica D."/>
            <person name="Upadhyaya N."/>
            <person name="Rathjen J."/>
            <person name="Taylor J.M."/>
            <person name="Park R.F."/>
            <person name="Dodds P.N."/>
            <person name="Hirsch C.D."/>
            <person name="Kianian S.F."/>
            <person name="Figueroa M."/>
        </authorList>
    </citation>
    <scope>NUCLEOTIDE SEQUENCE [LARGE SCALE GENOMIC DNA]</scope>
    <source>
        <strain evidence="1">12NC29</strain>
    </source>
</reference>
<accession>A0A2N5SB05</accession>
<organism evidence="1 2">
    <name type="scientific">Puccinia coronata f. sp. avenae</name>
    <dbReference type="NCBI Taxonomy" id="200324"/>
    <lineage>
        <taxon>Eukaryota</taxon>
        <taxon>Fungi</taxon>
        <taxon>Dikarya</taxon>
        <taxon>Basidiomycota</taxon>
        <taxon>Pucciniomycotina</taxon>
        <taxon>Pucciniomycetes</taxon>
        <taxon>Pucciniales</taxon>
        <taxon>Pucciniaceae</taxon>
        <taxon>Puccinia</taxon>
    </lineage>
</organism>
<evidence type="ECO:0000313" key="2">
    <source>
        <dbReference type="Proteomes" id="UP000235388"/>
    </source>
</evidence>
<dbReference type="EMBL" id="PGCJ01001061">
    <property type="protein sequence ID" value="PLW10395.1"/>
    <property type="molecule type" value="Genomic_DNA"/>
</dbReference>